<accession>A0A6A6U190</accession>
<evidence type="ECO:0000313" key="3">
    <source>
        <dbReference type="Proteomes" id="UP000799302"/>
    </source>
</evidence>
<evidence type="ECO:0000313" key="2">
    <source>
        <dbReference type="EMBL" id="KAF2664888.1"/>
    </source>
</evidence>
<protein>
    <recommendedName>
        <fullName evidence="1">Heterokaryon incompatibility domain-containing protein</fullName>
    </recommendedName>
</protein>
<dbReference type="AlphaFoldDB" id="A0A6A6U190"/>
<dbReference type="EMBL" id="MU004241">
    <property type="protein sequence ID" value="KAF2664888.1"/>
    <property type="molecule type" value="Genomic_DNA"/>
</dbReference>
<name>A0A6A6U190_9PEZI</name>
<evidence type="ECO:0000259" key="1">
    <source>
        <dbReference type="Pfam" id="PF06985"/>
    </source>
</evidence>
<reference evidence="2" key="1">
    <citation type="journal article" date="2020" name="Stud. Mycol.">
        <title>101 Dothideomycetes genomes: a test case for predicting lifestyles and emergence of pathogens.</title>
        <authorList>
            <person name="Haridas S."/>
            <person name="Albert R."/>
            <person name="Binder M."/>
            <person name="Bloem J."/>
            <person name="Labutti K."/>
            <person name="Salamov A."/>
            <person name="Andreopoulos B."/>
            <person name="Baker S."/>
            <person name="Barry K."/>
            <person name="Bills G."/>
            <person name="Bluhm B."/>
            <person name="Cannon C."/>
            <person name="Castanera R."/>
            <person name="Culley D."/>
            <person name="Daum C."/>
            <person name="Ezra D."/>
            <person name="Gonzalez J."/>
            <person name="Henrissat B."/>
            <person name="Kuo A."/>
            <person name="Liang C."/>
            <person name="Lipzen A."/>
            <person name="Lutzoni F."/>
            <person name="Magnuson J."/>
            <person name="Mondo S."/>
            <person name="Nolan M."/>
            <person name="Ohm R."/>
            <person name="Pangilinan J."/>
            <person name="Park H.-J."/>
            <person name="Ramirez L."/>
            <person name="Alfaro M."/>
            <person name="Sun H."/>
            <person name="Tritt A."/>
            <person name="Yoshinaga Y."/>
            <person name="Zwiers L.-H."/>
            <person name="Turgeon B."/>
            <person name="Goodwin S."/>
            <person name="Spatafora J."/>
            <person name="Crous P."/>
            <person name="Grigoriev I."/>
        </authorList>
    </citation>
    <scope>NUCLEOTIDE SEQUENCE</scope>
    <source>
        <strain evidence="2">CBS 115976</strain>
    </source>
</reference>
<dbReference type="InterPro" id="IPR052895">
    <property type="entry name" value="HetReg/Transcr_Mod"/>
</dbReference>
<dbReference type="Pfam" id="PF26639">
    <property type="entry name" value="Het-6_barrel"/>
    <property type="match status" value="1"/>
</dbReference>
<keyword evidence="3" id="KW-1185">Reference proteome</keyword>
<gene>
    <name evidence="2" type="ORF">BT63DRAFT_417434</name>
</gene>
<proteinExistence type="predicted"/>
<dbReference type="PANTHER" id="PTHR24148:SF64">
    <property type="entry name" value="HETEROKARYON INCOMPATIBILITY DOMAIN-CONTAINING PROTEIN"/>
    <property type="match status" value="1"/>
</dbReference>
<dbReference type="Proteomes" id="UP000799302">
    <property type="component" value="Unassembled WGS sequence"/>
</dbReference>
<dbReference type="Pfam" id="PF06985">
    <property type="entry name" value="HET"/>
    <property type="match status" value="1"/>
</dbReference>
<organism evidence="2 3">
    <name type="scientific">Microthyrium microscopicum</name>
    <dbReference type="NCBI Taxonomy" id="703497"/>
    <lineage>
        <taxon>Eukaryota</taxon>
        <taxon>Fungi</taxon>
        <taxon>Dikarya</taxon>
        <taxon>Ascomycota</taxon>
        <taxon>Pezizomycotina</taxon>
        <taxon>Dothideomycetes</taxon>
        <taxon>Dothideomycetes incertae sedis</taxon>
        <taxon>Microthyriales</taxon>
        <taxon>Microthyriaceae</taxon>
        <taxon>Microthyrium</taxon>
    </lineage>
</organism>
<dbReference type="PANTHER" id="PTHR24148">
    <property type="entry name" value="ANKYRIN REPEAT DOMAIN-CONTAINING PROTEIN 39 HOMOLOG-RELATED"/>
    <property type="match status" value="1"/>
</dbReference>
<dbReference type="InterPro" id="IPR010730">
    <property type="entry name" value="HET"/>
</dbReference>
<sequence>MREPSSENEVYLDRDLSGNIALCSAEAVNEGTSHQEDGNLSTVAEDSSIFTVNLTASSSENEKPQLDGKADEPARAKIHQKLAPERNEIRVLHFQPRRSEDPGRLCIALEIVSLDDHPEYHCISYFWGPPTFDFPIYVNGALSYITPTLGEVLSQLESEKWTVPLWADGLSINQHDIEERNDQVKKMARIYGSCKLNLAWLGRGDESMNSVMDIINKVGVRLLRICATGFVDSARREIAPDQETTADLMTSMMESADRLRLKDSFDDRCAFDLEQTALTRDTVALILHPQLMSTETLDKVREELLASLISTEITEILLSLNPGSAIRARAIWTERAWDNFFTRPFWRRIWMVQEMVLPDTVMLKCGRKSARFEYLQAIYAVILKVMKSPLQELSNEEVENIRLIGRLYDFLHSGTTSLRFISLARQNQDLPEAANEGWNVLHSMLRECSRLESTNPLDKIFGLISMSSDHESLNKLVDYKLTPRELGIAFMKRTLLTQGLQYLQDELPVSFEASEHTEEWPTWVNIGPALNSTVDAKKDERHLISKDRYSNVTRPFSAAHAYTYQVTESNFFLSSTRHMLNGSPATITPLYQQPIDLLRLPCREVGLVRRVCHLTPSQWPNGTHEEDLATTRTTVQQIEKFVSEEGEVSDLLRDNPLWQLYCLVPAKKGVWRDVSEANWKSYTEDYEKEYEVLQNTDFTTSDEEKEFNHRTCLQTRAVVSLWVADYTPFTISSGYVGIGVRHMKPGDKVVIFPIVDVPYILRRTEFGRYRLIGQAYVLGIMHGEFIESSPPEDVVDLE</sequence>
<feature type="domain" description="Heterokaryon incompatibility" evidence="1">
    <location>
        <begin position="120"/>
        <end position="217"/>
    </location>
</feature>
<dbReference type="OrthoDB" id="2157530at2759"/>